<evidence type="ECO:0000256" key="1">
    <source>
        <dbReference type="SAM" id="SignalP"/>
    </source>
</evidence>
<gene>
    <name evidence="3" type="ORF">GS399_08255</name>
</gene>
<dbReference type="SMART" id="SM00228">
    <property type="entry name" value="PDZ"/>
    <property type="match status" value="1"/>
</dbReference>
<evidence type="ECO:0000259" key="2">
    <source>
        <dbReference type="PROSITE" id="PS50106"/>
    </source>
</evidence>
<dbReference type="Proteomes" id="UP000466586">
    <property type="component" value="Unassembled WGS sequence"/>
</dbReference>
<dbReference type="Gene3D" id="2.30.42.10">
    <property type="match status" value="1"/>
</dbReference>
<dbReference type="SUPFAM" id="SSF50156">
    <property type="entry name" value="PDZ domain-like"/>
    <property type="match status" value="1"/>
</dbReference>
<dbReference type="InterPro" id="IPR007963">
    <property type="entry name" value="Peptidase_M61_catalytic"/>
</dbReference>
<feature type="domain" description="PDZ" evidence="2">
    <location>
        <begin position="473"/>
        <end position="537"/>
    </location>
</feature>
<name>A0A7K1Y8P1_9SPHI</name>
<dbReference type="InterPro" id="IPR001478">
    <property type="entry name" value="PDZ"/>
</dbReference>
<keyword evidence="4" id="KW-1185">Reference proteome</keyword>
<dbReference type="InterPro" id="IPR040756">
    <property type="entry name" value="Peptidase_M61_N"/>
</dbReference>
<organism evidence="3 4">
    <name type="scientific">Hufsiella arboris</name>
    <dbReference type="NCBI Taxonomy" id="2695275"/>
    <lineage>
        <taxon>Bacteria</taxon>
        <taxon>Pseudomonadati</taxon>
        <taxon>Bacteroidota</taxon>
        <taxon>Sphingobacteriia</taxon>
        <taxon>Sphingobacteriales</taxon>
        <taxon>Sphingobacteriaceae</taxon>
        <taxon>Hufsiella</taxon>
    </lineage>
</organism>
<dbReference type="AlphaFoldDB" id="A0A7K1Y8P1"/>
<dbReference type="Pfam" id="PF17899">
    <property type="entry name" value="Peptidase_M61_N"/>
    <property type="match status" value="1"/>
</dbReference>
<dbReference type="InterPro" id="IPR036034">
    <property type="entry name" value="PDZ_sf"/>
</dbReference>
<feature type="signal peptide" evidence="1">
    <location>
        <begin position="1"/>
        <end position="20"/>
    </location>
</feature>
<dbReference type="EMBL" id="WVHT01000003">
    <property type="protein sequence ID" value="MXV50962.1"/>
    <property type="molecule type" value="Genomic_DNA"/>
</dbReference>
<protein>
    <submittedName>
        <fullName evidence="3">PDZ domain-containing protein</fullName>
    </submittedName>
</protein>
<proteinExistence type="predicted"/>
<dbReference type="Gene3D" id="2.60.40.3650">
    <property type="match status" value="1"/>
</dbReference>
<dbReference type="Pfam" id="PF05299">
    <property type="entry name" value="Peptidase_M61"/>
    <property type="match status" value="1"/>
</dbReference>
<reference evidence="3 4" key="1">
    <citation type="submission" date="2019-11" db="EMBL/GenBank/DDBJ databases">
        <title>Pedobacter sp. HMF7647 Genome sequencing and assembly.</title>
        <authorList>
            <person name="Kang H."/>
            <person name="Kim H."/>
            <person name="Joh K."/>
        </authorList>
    </citation>
    <scope>NUCLEOTIDE SEQUENCE [LARGE SCALE GENOMIC DNA]</scope>
    <source>
        <strain evidence="3 4">HMF7647</strain>
    </source>
</reference>
<dbReference type="PIRSF" id="PIRSF016493">
    <property type="entry name" value="Glycyl_aminpptds"/>
    <property type="match status" value="1"/>
</dbReference>
<feature type="chain" id="PRO_5029587367" evidence="1">
    <location>
        <begin position="21"/>
        <end position="592"/>
    </location>
</feature>
<dbReference type="Pfam" id="PF13180">
    <property type="entry name" value="PDZ_2"/>
    <property type="match status" value="1"/>
</dbReference>
<sequence>MLNKIKLILILTIMSEMVNAQQKINFNISFTEPQAHYVGVNMKVSGYKKEYVDVRMPVWTPGSYLVREFAKNVEEVAATSGSKKLDVRKLNKNTWRVYSKNADFDFNYRVYCFEISVRTSFVDDSHAFLSSTGIFMNIDNQIRQPVTVHVAPFKGWEKISTGLELVRGKQNTYYAPDFDILYDSPFEIGNQDIFHFTASGVDHEVAMYGGGNYDKTNLQRDMAKIVEQETAIYGENPNKHYTFIVHNYNVGSGGLEHLNSTVLGASRNAYATEAGYLNFLRLSAHEYFHLWNVKRLRPKALGPFDYNNENYTTNLWIAEGFTAYYDKLMVHRAGLQSSEGYLSALATDISTLENQPGKDIQPLSESSFDAWIKLYRPNENTKNSSISYYNKGAMIAFLLDLAIINSTNASKKLDNVMHDAYHEFYKKLNRGYTDQEFKAILEKTAGISFGEFYKDYINGLKPLDYNKYLGYAGFTLENTAVKNEPYLGIETTKRNDRLVVSNVWRGTGAWDGGLNVNDEIVAVDDVHISADDLAKIIAGKQVGDKISVQVLRDGLLKDLSVVLKENPLARFKISPVANPSVKQLAVRKKWLE</sequence>
<accession>A0A7K1Y8P1</accession>
<dbReference type="InterPro" id="IPR024191">
    <property type="entry name" value="Peptidase_M61"/>
</dbReference>
<dbReference type="Gene3D" id="1.10.390.10">
    <property type="entry name" value="Neutral Protease Domain 2"/>
    <property type="match status" value="1"/>
</dbReference>
<comment type="caution">
    <text evidence="3">The sequence shown here is derived from an EMBL/GenBank/DDBJ whole genome shotgun (WGS) entry which is preliminary data.</text>
</comment>
<dbReference type="InterPro" id="IPR027268">
    <property type="entry name" value="Peptidase_M4/M1_CTD_sf"/>
</dbReference>
<dbReference type="SUPFAM" id="SSF55486">
    <property type="entry name" value="Metalloproteases ('zincins'), catalytic domain"/>
    <property type="match status" value="1"/>
</dbReference>
<evidence type="ECO:0000313" key="3">
    <source>
        <dbReference type="EMBL" id="MXV50962.1"/>
    </source>
</evidence>
<keyword evidence="1" id="KW-0732">Signal</keyword>
<dbReference type="PROSITE" id="PS50106">
    <property type="entry name" value="PDZ"/>
    <property type="match status" value="1"/>
</dbReference>
<evidence type="ECO:0000313" key="4">
    <source>
        <dbReference type="Proteomes" id="UP000466586"/>
    </source>
</evidence>